<evidence type="ECO:0000259" key="1">
    <source>
        <dbReference type="Pfam" id="PF01636"/>
    </source>
</evidence>
<evidence type="ECO:0000313" key="5">
    <source>
        <dbReference type="Proteomes" id="UP000317904"/>
    </source>
</evidence>
<dbReference type="Proteomes" id="UP000317904">
    <property type="component" value="Unassembled WGS sequence"/>
</dbReference>
<dbReference type="Proteomes" id="UP000275883">
    <property type="component" value="Chromosome"/>
</dbReference>
<dbReference type="PANTHER" id="PTHR40086">
    <property type="entry name" value="PHOSPHOTRANSFERASE YTMP-RELATED"/>
    <property type="match status" value="1"/>
</dbReference>
<evidence type="ECO:0000313" key="3">
    <source>
        <dbReference type="EMBL" id="TPI02815.1"/>
    </source>
</evidence>
<dbReference type="InterPro" id="IPR052077">
    <property type="entry name" value="CcrZ_PhaseVar_Mediator"/>
</dbReference>
<dbReference type="EMBL" id="CP034044">
    <property type="protein sequence ID" value="AZG68441.1"/>
    <property type="molecule type" value="Genomic_DNA"/>
</dbReference>
<dbReference type="OrthoDB" id="9803871at2"/>
<keyword evidence="4" id="KW-1185">Reference proteome</keyword>
<organism evidence="2 4">
    <name type="scientific">Mycoplasma struthionis</name>
    <dbReference type="NCBI Taxonomy" id="538220"/>
    <lineage>
        <taxon>Bacteria</taxon>
        <taxon>Bacillati</taxon>
        <taxon>Mycoplasmatota</taxon>
        <taxon>Mollicutes</taxon>
        <taxon>Mycoplasmataceae</taxon>
        <taxon>Mycoplasma</taxon>
    </lineage>
</organism>
<dbReference type="Pfam" id="PF01636">
    <property type="entry name" value="APH"/>
    <property type="match status" value="1"/>
</dbReference>
<reference evidence="3 5" key="2">
    <citation type="submission" date="2019-06" db="EMBL/GenBank/DDBJ databases">
        <title>A comparative genomics study of ostrich specific Mycoplasmas.</title>
        <authorList>
            <person name="Botes A."/>
            <person name="Nel T."/>
        </authorList>
    </citation>
    <scope>NUCLEOTIDE SEQUENCE [LARGE SCALE GENOMIC DNA]</scope>
    <source>
        <strain evidence="3 5">Ms01</strain>
    </source>
</reference>
<dbReference type="RefSeq" id="WP_124724136.1">
    <property type="nucleotide sequence ID" value="NZ_CP034044.1"/>
</dbReference>
<evidence type="ECO:0000313" key="4">
    <source>
        <dbReference type="Proteomes" id="UP000275883"/>
    </source>
</evidence>
<accession>A0A3G8LG11</accession>
<protein>
    <recommendedName>
        <fullName evidence="1">Aminoglycoside phosphotransferase domain-containing protein</fullName>
    </recommendedName>
</protein>
<reference evidence="2 4" key="1">
    <citation type="submission" date="2018-11" db="EMBL/GenBank/DDBJ databases">
        <title>Genome sequence of Mycoplasma struthionis sp. nov.</title>
        <authorList>
            <person name="Spergser J."/>
        </authorList>
    </citation>
    <scope>NUCLEOTIDE SEQUENCE [LARGE SCALE GENOMIC DNA]</scope>
    <source>
        <strain evidence="2 4">237IA</strain>
    </source>
</reference>
<dbReference type="PANTHER" id="PTHR40086:SF1">
    <property type="entry name" value="CELL CYCLE REGULATOR CCRZ"/>
    <property type="match status" value="1"/>
</dbReference>
<accession>A0A502M2U3</accession>
<dbReference type="InterPro" id="IPR011009">
    <property type="entry name" value="Kinase-like_dom_sf"/>
</dbReference>
<dbReference type="Gene3D" id="3.90.1200.10">
    <property type="match status" value="1"/>
</dbReference>
<proteinExistence type="predicted"/>
<sequence length="249" mass="29804">MLKKLENQGFTNITFKDEQNNLFVKEKKYDGFNHKTDYFLLNSLSFAPEVISDDKEYLKTKWIEGNILLESTITNQDLKEIGQKLIELHNSKLKFAKENQIARRFKVYREKIAALNRKIPVLDKHYKKINLFLKNIDTSAPTHNDLWLFNMIKNEKGIYITDWEYSSMGDVHFDLAYFCETSNLTKEQEEVFFEGYGDDYEPKYLLVHRIIVNALVVLWINKEEIKPFDDQMYIDRVEKYMKEYLEKYA</sequence>
<feature type="domain" description="Aminoglycoside phosphotransferase" evidence="1">
    <location>
        <begin position="56"/>
        <end position="201"/>
    </location>
</feature>
<dbReference type="SUPFAM" id="SSF56112">
    <property type="entry name" value="Protein kinase-like (PK-like)"/>
    <property type="match status" value="1"/>
</dbReference>
<dbReference type="InterPro" id="IPR002575">
    <property type="entry name" value="Aminoglycoside_PTrfase"/>
</dbReference>
<evidence type="ECO:0000313" key="2">
    <source>
        <dbReference type="EMBL" id="AZG68441.1"/>
    </source>
</evidence>
<dbReference type="EMBL" id="VFSY01000007">
    <property type="protein sequence ID" value="TPI02815.1"/>
    <property type="molecule type" value="Genomic_DNA"/>
</dbReference>
<gene>
    <name evidence="2" type="ORF">EGN60_00400</name>
    <name evidence="3" type="ORF">FJM01_00275</name>
</gene>
<dbReference type="AlphaFoldDB" id="A0A3G8LG11"/>
<dbReference type="KEGG" id="mstr:EGN60_00400"/>
<name>A0A3G8LG11_9MOLU</name>